<name>A0A1S2VJ48_9BACT</name>
<organism evidence="2 3">
    <name type="scientific">Arsenicibacter rosenii</name>
    <dbReference type="NCBI Taxonomy" id="1750698"/>
    <lineage>
        <taxon>Bacteria</taxon>
        <taxon>Pseudomonadati</taxon>
        <taxon>Bacteroidota</taxon>
        <taxon>Cytophagia</taxon>
        <taxon>Cytophagales</taxon>
        <taxon>Spirosomataceae</taxon>
        <taxon>Arsenicibacter</taxon>
    </lineage>
</organism>
<accession>A0A1S2VJ48</accession>
<keyword evidence="3" id="KW-1185">Reference proteome</keyword>
<dbReference type="Pfam" id="PF00534">
    <property type="entry name" value="Glycos_transf_1"/>
    <property type="match status" value="1"/>
</dbReference>
<dbReference type="SUPFAM" id="SSF53756">
    <property type="entry name" value="UDP-Glycosyltransferase/glycogen phosphorylase"/>
    <property type="match status" value="1"/>
</dbReference>
<comment type="caution">
    <text evidence="2">The sequence shown here is derived from an EMBL/GenBank/DDBJ whole genome shotgun (WGS) entry which is preliminary data.</text>
</comment>
<dbReference type="Gene3D" id="3.40.50.2000">
    <property type="entry name" value="Glycogen Phosphorylase B"/>
    <property type="match status" value="2"/>
</dbReference>
<dbReference type="AlphaFoldDB" id="A0A1S2VJ48"/>
<evidence type="ECO:0000313" key="3">
    <source>
        <dbReference type="Proteomes" id="UP000181790"/>
    </source>
</evidence>
<evidence type="ECO:0000313" key="2">
    <source>
        <dbReference type="EMBL" id="OIN58797.1"/>
    </source>
</evidence>
<dbReference type="GO" id="GO:0016757">
    <property type="term" value="F:glycosyltransferase activity"/>
    <property type="evidence" value="ECO:0007669"/>
    <property type="project" value="InterPro"/>
</dbReference>
<dbReference type="EMBL" id="MORL01000005">
    <property type="protein sequence ID" value="OIN58797.1"/>
    <property type="molecule type" value="Genomic_DNA"/>
</dbReference>
<protein>
    <recommendedName>
        <fullName evidence="1">Glycosyl transferase family 1 domain-containing protein</fullName>
    </recommendedName>
</protein>
<dbReference type="PANTHER" id="PTHR12526">
    <property type="entry name" value="GLYCOSYLTRANSFERASE"/>
    <property type="match status" value="1"/>
</dbReference>
<reference evidence="2 3" key="1">
    <citation type="submission" date="2016-10" db="EMBL/GenBank/DDBJ databases">
        <title>Arsenicibacter rosenii gen. nov., sp. nov., an efficient arsenic-methylating bacterium isolated from an arsenic-contaminated paddy soil.</title>
        <authorList>
            <person name="Huang K."/>
        </authorList>
    </citation>
    <scope>NUCLEOTIDE SEQUENCE [LARGE SCALE GENOMIC DNA]</scope>
    <source>
        <strain evidence="2 3">SM-1</strain>
    </source>
</reference>
<gene>
    <name evidence="2" type="ORF">BLX24_11210</name>
</gene>
<dbReference type="PANTHER" id="PTHR12526:SF630">
    <property type="entry name" value="GLYCOSYLTRANSFERASE"/>
    <property type="match status" value="1"/>
</dbReference>
<sequence length="365" mass="42562">MLYKAFKEQGISFKVLVTAETEPNRNWTYSQYKTEYTHLIDGKVFAISGIYFHINKGVRSILENEDPDVVISAGSYLYFALWTVLYNKKSIDYKVYYWNESHLNEERNYSYYKLLLREHIRRYIFKKFDGFWYAGRLSLQFIMKYAANENHKILVPNVIDNVKYNTVLNFDEFKLNNVRKSYKVDNNKILLFCPARLTCAKGQMRFLKLLVESEFCDKFTVLLAGDGELEADLRNFIDNKEKLDIRLLGYVDQTTTIDLYSISDYLLLPSLSDPNPLTCIEALWCGLPLIVSEHVGNHPEVVVNDKNGYVFSYSDEKNFYNIIKKIVSNSKSWYDVAKMTSLEIANTRFNASDVVSNVVSQIIKI</sequence>
<proteinExistence type="predicted"/>
<feature type="domain" description="Glycosyl transferase family 1" evidence="1">
    <location>
        <begin position="178"/>
        <end position="332"/>
    </location>
</feature>
<dbReference type="CDD" id="cd03801">
    <property type="entry name" value="GT4_PimA-like"/>
    <property type="match status" value="1"/>
</dbReference>
<evidence type="ECO:0000259" key="1">
    <source>
        <dbReference type="Pfam" id="PF00534"/>
    </source>
</evidence>
<dbReference type="InterPro" id="IPR001296">
    <property type="entry name" value="Glyco_trans_1"/>
</dbReference>
<dbReference type="Proteomes" id="UP000181790">
    <property type="component" value="Unassembled WGS sequence"/>
</dbReference>